<evidence type="ECO:0000313" key="2">
    <source>
        <dbReference type="EMBL" id="MBB5220020.1"/>
    </source>
</evidence>
<evidence type="ECO:0000313" key="3">
    <source>
        <dbReference type="EMBL" id="QOS40664.1"/>
    </source>
</evidence>
<reference evidence="3 5" key="1">
    <citation type="submission" date="2018-08" db="EMBL/GenBank/DDBJ databases">
        <title>The first complete genome of Treponema rectale (CHPAT), a commensal spirochete of the bovine rectum.</title>
        <authorList>
            <person name="Staton G.J."/>
            <person name="Clegg S.R."/>
            <person name="Carter S.D."/>
            <person name="Radford A.D."/>
            <person name="Darby A."/>
            <person name="Hall N."/>
            <person name="Birtles R.J."/>
            <person name="Evans N.J."/>
        </authorList>
    </citation>
    <scope>NUCLEOTIDE SEQUENCE [LARGE SCALE GENOMIC DNA]</scope>
    <source>
        <strain evidence="3 5">CHPA</strain>
    </source>
</reference>
<feature type="domain" description="Endonuclease/exonuclease/phosphatase" evidence="1">
    <location>
        <begin position="30"/>
        <end position="282"/>
    </location>
</feature>
<dbReference type="GO" id="GO:0004519">
    <property type="term" value="F:endonuclease activity"/>
    <property type="evidence" value="ECO:0007669"/>
    <property type="project" value="UniProtKB-KW"/>
</dbReference>
<dbReference type="EMBL" id="CP031517">
    <property type="protein sequence ID" value="QOS40664.1"/>
    <property type="molecule type" value="Genomic_DNA"/>
</dbReference>
<dbReference type="Pfam" id="PF19580">
    <property type="entry name" value="Exo_endo_phos_3"/>
    <property type="match status" value="1"/>
</dbReference>
<accession>A0A840SH02</accession>
<proteinExistence type="predicted"/>
<keyword evidence="2" id="KW-0269">Exonuclease</keyword>
<keyword evidence="4" id="KW-1185">Reference proteome</keyword>
<dbReference type="AlphaFoldDB" id="A0A840SH02"/>
<dbReference type="Proteomes" id="UP000578697">
    <property type="component" value="Unassembled WGS sequence"/>
</dbReference>
<dbReference type="EMBL" id="JACHFR010000005">
    <property type="protein sequence ID" value="MBB5220020.1"/>
    <property type="molecule type" value="Genomic_DNA"/>
</dbReference>
<evidence type="ECO:0000259" key="1">
    <source>
        <dbReference type="Pfam" id="PF19580"/>
    </source>
</evidence>
<organism evidence="2 4">
    <name type="scientific">Treponema rectale</name>
    <dbReference type="NCBI Taxonomy" id="744512"/>
    <lineage>
        <taxon>Bacteria</taxon>
        <taxon>Pseudomonadati</taxon>
        <taxon>Spirochaetota</taxon>
        <taxon>Spirochaetia</taxon>
        <taxon>Spirochaetales</taxon>
        <taxon>Treponemataceae</taxon>
        <taxon>Treponema</taxon>
    </lineage>
</organism>
<evidence type="ECO:0000313" key="4">
    <source>
        <dbReference type="Proteomes" id="UP000578697"/>
    </source>
</evidence>
<dbReference type="Gene3D" id="3.60.10.10">
    <property type="entry name" value="Endonuclease/exonuclease/phosphatase"/>
    <property type="match status" value="1"/>
</dbReference>
<name>A0A840SH02_9SPIR</name>
<evidence type="ECO:0000313" key="5">
    <source>
        <dbReference type="Proteomes" id="UP000593591"/>
    </source>
</evidence>
<reference evidence="2 4" key="2">
    <citation type="submission" date="2020-08" db="EMBL/GenBank/DDBJ databases">
        <title>Genomic Encyclopedia of Type Strains, Phase IV (KMG-IV): sequencing the most valuable type-strain genomes for metagenomic binning, comparative biology and taxonomic classification.</title>
        <authorList>
            <person name="Goeker M."/>
        </authorList>
    </citation>
    <scope>NUCLEOTIDE SEQUENCE [LARGE SCALE GENOMIC DNA]</scope>
    <source>
        <strain evidence="2 4">DSM 103679</strain>
    </source>
</reference>
<protein>
    <submittedName>
        <fullName evidence="2">Endonuclease/exonuclease/phosphatase family metal-dependent hydrolase</fullName>
    </submittedName>
</protein>
<dbReference type="GO" id="GO:0004527">
    <property type="term" value="F:exonuclease activity"/>
    <property type="evidence" value="ECO:0007669"/>
    <property type="project" value="UniProtKB-KW"/>
</dbReference>
<keyword evidence="2" id="KW-0540">Nuclease</keyword>
<dbReference type="KEGG" id="trc:DYE49_09410"/>
<dbReference type="PANTHER" id="PTHR42834">
    <property type="entry name" value="ENDONUCLEASE/EXONUCLEASE/PHOSPHATASE FAMILY PROTEIN (AFU_ORTHOLOGUE AFUA_3G09210)"/>
    <property type="match status" value="1"/>
</dbReference>
<dbReference type="PANTHER" id="PTHR42834:SF1">
    <property type="entry name" value="ENDONUCLEASE_EXONUCLEASE_PHOSPHATASE FAMILY PROTEIN (AFU_ORTHOLOGUE AFUA_3G09210)"/>
    <property type="match status" value="1"/>
</dbReference>
<gene>
    <name evidence="3" type="ORF">DYE49_09410</name>
    <name evidence="2" type="ORF">HNP77_002410</name>
</gene>
<dbReference type="SUPFAM" id="SSF56219">
    <property type="entry name" value="DNase I-like"/>
    <property type="match status" value="1"/>
</dbReference>
<keyword evidence="2" id="KW-0255">Endonuclease</keyword>
<dbReference type="Proteomes" id="UP000593591">
    <property type="component" value="Chromosome"/>
</dbReference>
<dbReference type="InterPro" id="IPR005135">
    <property type="entry name" value="Endo/exonuclease/phosphatase"/>
</dbReference>
<keyword evidence="2" id="KW-0378">Hydrolase</keyword>
<sequence>MKTYCTTIILLVSVFLFFSCSGMTDRKSFTVATWNVQTFFDGKNDGCEYSQFLKNDRWNKEVYVERLKRLAASVKKIDADIIVLEELENKKNLYDLYNFLAGEWDSSKVYRWACFAKEEHGAVGCGVLSRFPLYNMSVHSAAIQSENEGQPSLRPLICVDVKIKDSEVTLAVNHWKSMSGGEEVTEKWRNRQESILEAAVSRNLLCKKNVIALGDFNRDLENFCFYRNTGRVLLRRYENLMQSEEGTFVKTAWSHNGSLAEPGSYFYKEEWSCIDNIFYAGTLELQNFEPVCGEWCDKKTSVPKAFKLWNGSGYSDHLPLKAEFSIIDEL</sequence>
<dbReference type="InterPro" id="IPR036691">
    <property type="entry name" value="Endo/exonu/phosph_ase_sf"/>
</dbReference>
<dbReference type="RefSeq" id="WP_184653690.1">
    <property type="nucleotide sequence ID" value="NZ_JACHFR010000005.1"/>
</dbReference>
<dbReference type="PROSITE" id="PS51257">
    <property type="entry name" value="PROKAR_LIPOPROTEIN"/>
    <property type="match status" value="1"/>
</dbReference>